<dbReference type="AlphaFoldDB" id="A0A2P5BUH5"/>
<proteinExistence type="predicted"/>
<name>A0A2P5BUH5_TREOI</name>
<accession>A0A2P5BUH5</accession>
<dbReference type="EMBL" id="JXTC01000458">
    <property type="protein sequence ID" value="PON52440.1"/>
    <property type="molecule type" value="Genomic_DNA"/>
</dbReference>
<gene>
    <name evidence="1" type="ORF">TorRG33x02_308330</name>
</gene>
<evidence type="ECO:0000313" key="2">
    <source>
        <dbReference type="Proteomes" id="UP000237000"/>
    </source>
</evidence>
<evidence type="ECO:0000313" key="1">
    <source>
        <dbReference type="EMBL" id="PON52440.1"/>
    </source>
</evidence>
<reference evidence="2" key="1">
    <citation type="submission" date="2016-06" db="EMBL/GenBank/DDBJ databases">
        <title>Parallel loss of symbiosis genes in relatives of nitrogen-fixing non-legume Parasponia.</title>
        <authorList>
            <person name="Van Velzen R."/>
            <person name="Holmer R."/>
            <person name="Bu F."/>
            <person name="Rutten L."/>
            <person name="Van Zeijl A."/>
            <person name="Liu W."/>
            <person name="Santuari L."/>
            <person name="Cao Q."/>
            <person name="Sharma T."/>
            <person name="Shen D."/>
            <person name="Roswanjaya Y."/>
            <person name="Wardhani T."/>
            <person name="Kalhor M.S."/>
            <person name="Jansen J."/>
            <person name="Van den Hoogen J."/>
            <person name="Gungor B."/>
            <person name="Hartog M."/>
            <person name="Hontelez J."/>
            <person name="Verver J."/>
            <person name="Yang W.-C."/>
            <person name="Schijlen E."/>
            <person name="Repin R."/>
            <person name="Schilthuizen M."/>
            <person name="Schranz E."/>
            <person name="Heidstra R."/>
            <person name="Miyata K."/>
            <person name="Fedorova E."/>
            <person name="Kohlen W."/>
            <person name="Bisseling T."/>
            <person name="Smit S."/>
            <person name="Geurts R."/>
        </authorList>
    </citation>
    <scope>NUCLEOTIDE SEQUENCE [LARGE SCALE GENOMIC DNA]</scope>
    <source>
        <strain evidence="2">cv. RG33-2</strain>
    </source>
</reference>
<keyword evidence="2" id="KW-1185">Reference proteome</keyword>
<sequence length="130" mass="15190">MLIATKKFLHRKLLAHQEPSGNYGPSRALCREFFSDEFGGLWSICRQNWCIGEDFNVIREEVEVRSTSDHSPVVLDSSPPEWGPSPFRFEHMLLDHKDFGKVFEVWWKGQAVHGWEGYKFLTRLHRIKGS</sequence>
<dbReference type="Proteomes" id="UP000237000">
    <property type="component" value="Unassembled WGS sequence"/>
</dbReference>
<organism evidence="1 2">
    <name type="scientific">Trema orientale</name>
    <name type="common">Charcoal tree</name>
    <name type="synonym">Celtis orientalis</name>
    <dbReference type="NCBI Taxonomy" id="63057"/>
    <lineage>
        <taxon>Eukaryota</taxon>
        <taxon>Viridiplantae</taxon>
        <taxon>Streptophyta</taxon>
        <taxon>Embryophyta</taxon>
        <taxon>Tracheophyta</taxon>
        <taxon>Spermatophyta</taxon>
        <taxon>Magnoliopsida</taxon>
        <taxon>eudicotyledons</taxon>
        <taxon>Gunneridae</taxon>
        <taxon>Pentapetalae</taxon>
        <taxon>rosids</taxon>
        <taxon>fabids</taxon>
        <taxon>Rosales</taxon>
        <taxon>Cannabaceae</taxon>
        <taxon>Trema</taxon>
    </lineage>
</organism>
<feature type="non-terminal residue" evidence="1">
    <location>
        <position position="130"/>
    </location>
</feature>
<evidence type="ECO:0008006" key="3">
    <source>
        <dbReference type="Google" id="ProtNLM"/>
    </source>
</evidence>
<protein>
    <recommendedName>
        <fullName evidence="3">Endonuclease/exonuclease/phosphatase</fullName>
    </recommendedName>
</protein>
<comment type="caution">
    <text evidence="1">The sequence shown here is derived from an EMBL/GenBank/DDBJ whole genome shotgun (WGS) entry which is preliminary data.</text>
</comment>
<dbReference type="OrthoDB" id="1750912at2759"/>
<dbReference type="InParanoid" id="A0A2P5BUH5"/>